<dbReference type="GO" id="GO:0016530">
    <property type="term" value="F:metallochaperone activity"/>
    <property type="evidence" value="ECO:0007669"/>
    <property type="project" value="UniProtKB-ARBA"/>
</dbReference>
<dbReference type="InterPro" id="IPR000688">
    <property type="entry name" value="HypA/HybF"/>
</dbReference>
<feature type="binding site" evidence="4">
    <location>
        <position position="89"/>
    </location>
    <ligand>
        <name>Zn(2+)</name>
        <dbReference type="ChEBI" id="CHEBI:29105"/>
    </ligand>
</feature>
<keyword evidence="6" id="KW-1185">Reference proteome</keyword>
<dbReference type="NCBIfam" id="TIGR00100">
    <property type="entry name" value="hypA"/>
    <property type="match status" value="1"/>
</dbReference>
<evidence type="ECO:0000256" key="4">
    <source>
        <dbReference type="HAMAP-Rule" id="MF_00213"/>
    </source>
</evidence>
<name>A0A285PJ49_9HYPH</name>
<dbReference type="GO" id="GO:0016151">
    <property type="term" value="F:nickel cation binding"/>
    <property type="evidence" value="ECO:0007669"/>
    <property type="project" value="UniProtKB-UniRule"/>
</dbReference>
<dbReference type="OrthoDB" id="288014at2"/>
<evidence type="ECO:0000256" key="1">
    <source>
        <dbReference type="ARBA" id="ARBA00022596"/>
    </source>
</evidence>
<feature type="binding site" evidence="4">
    <location>
        <position position="2"/>
    </location>
    <ligand>
        <name>Ni(2+)</name>
        <dbReference type="ChEBI" id="CHEBI:49786"/>
    </ligand>
</feature>
<protein>
    <recommendedName>
        <fullName evidence="4">Hydrogenase maturation factor HypA</fullName>
    </recommendedName>
</protein>
<evidence type="ECO:0000256" key="3">
    <source>
        <dbReference type="ARBA" id="ARBA00022833"/>
    </source>
</evidence>
<dbReference type="EMBL" id="OBEL01000008">
    <property type="protein sequence ID" value="SNZ21448.1"/>
    <property type="molecule type" value="Genomic_DNA"/>
</dbReference>
<comment type="function">
    <text evidence="4">Involved in the maturation of [NiFe] hydrogenases. Required for nickel insertion into the metal center of the hydrogenase.</text>
</comment>
<dbReference type="HAMAP" id="MF_00213">
    <property type="entry name" value="HypA_HybF"/>
    <property type="match status" value="1"/>
</dbReference>
<keyword evidence="3 4" id="KW-0862">Zinc</keyword>
<proteinExistence type="inferred from homology"/>
<keyword evidence="2 4" id="KW-0479">Metal-binding</keyword>
<evidence type="ECO:0000313" key="6">
    <source>
        <dbReference type="Proteomes" id="UP000219439"/>
    </source>
</evidence>
<sequence>MHEMSICEGILQVIEDQAKAQQFARVKRVRLEIGPLAGVELEALTFSYDVVTKNSIAHESKLEVIELPVNGWCMPCAKQVSVAARYEPCPDCGSYQVEITGGDELRIKDMEVE</sequence>
<accession>A0A285PJ49</accession>
<feature type="binding site" evidence="4">
    <location>
        <position position="73"/>
    </location>
    <ligand>
        <name>Zn(2+)</name>
        <dbReference type="ChEBI" id="CHEBI:29105"/>
    </ligand>
</feature>
<dbReference type="RefSeq" id="WP_097155825.1">
    <property type="nucleotide sequence ID" value="NZ_OBEL01000008.1"/>
</dbReference>
<organism evidence="5 6">
    <name type="scientific">Cohaesibacter gelatinilyticus</name>
    <dbReference type="NCBI Taxonomy" id="372072"/>
    <lineage>
        <taxon>Bacteria</taxon>
        <taxon>Pseudomonadati</taxon>
        <taxon>Pseudomonadota</taxon>
        <taxon>Alphaproteobacteria</taxon>
        <taxon>Hyphomicrobiales</taxon>
        <taxon>Cohaesibacteraceae</taxon>
    </lineage>
</organism>
<comment type="similarity">
    <text evidence="4">Belongs to the HypA/HybF family.</text>
</comment>
<dbReference type="PANTHER" id="PTHR34535:SF3">
    <property type="entry name" value="HYDROGENASE MATURATION FACTOR HYPA"/>
    <property type="match status" value="1"/>
</dbReference>
<dbReference type="PANTHER" id="PTHR34535">
    <property type="entry name" value="HYDROGENASE MATURATION FACTOR HYPA"/>
    <property type="match status" value="1"/>
</dbReference>
<dbReference type="Pfam" id="PF01155">
    <property type="entry name" value="HypA"/>
    <property type="match status" value="1"/>
</dbReference>
<reference evidence="5 6" key="1">
    <citation type="submission" date="2017-09" db="EMBL/GenBank/DDBJ databases">
        <authorList>
            <person name="Ehlers B."/>
            <person name="Leendertz F.H."/>
        </authorList>
    </citation>
    <scope>NUCLEOTIDE SEQUENCE [LARGE SCALE GENOMIC DNA]</scope>
    <source>
        <strain evidence="5 6">DSM 18289</strain>
    </source>
</reference>
<dbReference type="Gene3D" id="3.30.2320.80">
    <property type="match status" value="1"/>
</dbReference>
<dbReference type="PIRSF" id="PIRSF004761">
    <property type="entry name" value="Hydrgn_mat_HypA"/>
    <property type="match status" value="1"/>
</dbReference>
<dbReference type="GO" id="GO:0008270">
    <property type="term" value="F:zinc ion binding"/>
    <property type="evidence" value="ECO:0007669"/>
    <property type="project" value="UniProtKB-UniRule"/>
</dbReference>
<dbReference type="GO" id="GO:0051604">
    <property type="term" value="P:protein maturation"/>
    <property type="evidence" value="ECO:0007669"/>
    <property type="project" value="InterPro"/>
</dbReference>
<dbReference type="AlphaFoldDB" id="A0A285PJ49"/>
<feature type="binding site" evidence="4">
    <location>
        <position position="92"/>
    </location>
    <ligand>
        <name>Zn(2+)</name>
        <dbReference type="ChEBI" id="CHEBI:29105"/>
    </ligand>
</feature>
<feature type="binding site" evidence="4">
    <location>
        <position position="76"/>
    </location>
    <ligand>
        <name>Zn(2+)</name>
        <dbReference type="ChEBI" id="CHEBI:29105"/>
    </ligand>
</feature>
<gene>
    <name evidence="4" type="primary">hypA</name>
    <name evidence="5" type="ORF">SAMN06265368_4569</name>
</gene>
<dbReference type="Proteomes" id="UP000219439">
    <property type="component" value="Unassembled WGS sequence"/>
</dbReference>
<dbReference type="FunFam" id="3.30.2320.80:FF:000001">
    <property type="entry name" value="Hydrogenase maturation factor HypA"/>
    <property type="match status" value="1"/>
</dbReference>
<keyword evidence="1 4" id="KW-0533">Nickel</keyword>
<evidence type="ECO:0000256" key="2">
    <source>
        <dbReference type="ARBA" id="ARBA00022723"/>
    </source>
</evidence>
<evidence type="ECO:0000313" key="5">
    <source>
        <dbReference type="EMBL" id="SNZ21448.1"/>
    </source>
</evidence>